<dbReference type="STRING" id="1817893.AUJ66_05895"/>
<dbReference type="AlphaFoldDB" id="A0A1J4SD05"/>
<organism evidence="1 2">
    <name type="scientific">Candidatus Desantisbacteria bacterium CG1_02_38_46</name>
    <dbReference type="NCBI Taxonomy" id="1817893"/>
    <lineage>
        <taxon>Bacteria</taxon>
        <taxon>Candidatus Desantisiibacteriota</taxon>
    </lineage>
</organism>
<sequence>MRKFTSIALLSFCVISILSGAVLAKTYSSIHEFIGSLYNPLGVVPTVFFGARIEKGTFKFELADYGGLFGFGHANKNPVAVGFIIFDYQCRISLSGGINFYGQENNVLPYLEADLTSPSQFWAQFDANLKYFINEPIGKGNYYWPTMGVRFEW</sequence>
<protein>
    <submittedName>
        <fullName evidence="1">Uncharacterized protein</fullName>
    </submittedName>
</protein>
<proteinExistence type="predicted"/>
<name>A0A1J4SD05_9BACT</name>
<dbReference type="EMBL" id="MNUO01000092">
    <property type="protein sequence ID" value="OIN96548.1"/>
    <property type="molecule type" value="Genomic_DNA"/>
</dbReference>
<evidence type="ECO:0000313" key="2">
    <source>
        <dbReference type="Proteomes" id="UP000182278"/>
    </source>
</evidence>
<reference evidence="1 2" key="1">
    <citation type="journal article" date="2016" name="Environ. Microbiol.">
        <title>Genomic resolution of a cold subsurface aquifer community provides metabolic insights for novel microbes adapted to high CO concentrations.</title>
        <authorList>
            <person name="Probst A.J."/>
            <person name="Castelle C.J."/>
            <person name="Singh A."/>
            <person name="Brown C.T."/>
            <person name="Anantharaman K."/>
            <person name="Sharon I."/>
            <person name="Hug L.A."/>
            <person name="Burstein D."/>
            <person name="Emerson J.B."/>
            <person name="Thomas B.C."/>
            <person name="Banfield J.F."/>
        </authorList>
    </citation>
    <scope>NUCLEOTIDE SEQUENCE [LARGE SCALE GENOMIC DNA]</scope>
    <source>
        <strain evidence="1">CG1_02_38_46</strain>
    </source>
</reference>
<gene>
    <name evidence="1" type="ORF">AUJ66_05895</name>
</gene>
<evidence type="ECO:0000313" key="1">
    <source>
        <dbReference type="EMBL" id="OIN96548.1"/>
    </source>
</evidence>
<accession>A0A1J4SD05</accession>
<dbReference type="Proteomes" id="UP000182278">
    <property type="component" value="Unassembled WGS sequence"/>
</dbReference>
<comment type="caution">
    <text evidence="1">The sequence shown here is derived from an EMBL/GenBank/DDBJ whole genome shotgun (WGS) entry which is preliminary data.</text>
</comment>